<dbReference type="AlphaFoldDB" id="A0AAE3AN47"/>
<keyword evidence="2" id="KW-1003">Cell membrane</keyword>
<accession>A0AAE3AN47</accession>
<sequence>MRFVDLLGMSLNSLRRRKLRTALTVLGVVIGTASVVVMMSLGIGMKELNREMISSYGSLTAITVYGQDAWGDSSSSDKPLYLTDDVVKQFSGMEHVKSVFPLLEVNAIFIQGKYTMSTNLTGVPDDYLAEIPLGQGSLPKAGDKEMKLIFGNAVIRWFRDGKSNRWGYFDDGELPNVDLMGKPMFVVFDTDAYYQSQGTGEDRPKAPKKYLLKTAGVAEGEVNDYNEYAYSVYTQLESLKTELRKIFKKNPIPGQPTNKKGKPYNYFVYNSCIVNVDTMEHVSDVQKKLTDQGYQANSNAEWMNQAEQQSRMIQAVLGGIGAVSLFVAAIGIANTMMMSIYERTKEIGVIKVLGCDMGDIRNMFLIESGFIGFMGGVVGLAFSYAVSAMLNHVPALADLIGNGTGGNISRIPLWLAGSAVGFAILVGMLAGFFPAMRAMKLSPLAAIRNE</sequence>
<feature type="transmembrane region" description="Helical" evidence="7">
    <location>
        <begin position="370"/>
        <end position="391"/>
    </location>
</feature>
<evidence type="ECO:0000256" key="5">
    <source>
        <dbReference type="ARBA" id="ARBA00023136"/>
    </source>
</evidence>
<protein>
    <submittedName>
        <fullName evidence="10">ABC transporter permease</fullName>
    </submittedName>
</protein>
<gene>
    <name evidence="10" type="ORF">LKD32_07635</name>
</gene>
<feature type="domain" description="ABC3 transporter permease C-terminal" evidence="8">
    <location>
        <begin position="320"/>
        <end position="443"/>
    </location>
</feature>
<dbReference type="InterPro" id="IPR050250">
    <property type="entry name" value="Macrolide_Exporter_MacB"/>
</dbReference>
<feature type="transmembrane region" description="Helical" evidence="7">
    <location>
        <begin position="411"/>
        <end position="433"/>
    </location>
</feature>
<dbReference type="Proteomes" id="UP001198962">
    <property type="component" value="Unassembled WGS sequence"/>
</dbReference>
<evidence type="ECO:0000313" key="10">
    <source>
        <dbReference type="EMBL" id="MCC2164751.1"/>
    </source>
</evidence>
<feature type="domain" description="MacB-like periplasmic core" evidence="9">
    <location>
        <begin position="21"/>
        <end position="138"/>
    </location>
</feature>
<evidence type="ECO:0000259" key="8">
    <source>
        <dbReference type="Pfam" id="PF02687"/>
    </source>
</evidence>
<evidence type="ECO:0000259" key="9">
    <source>
        <dbReference type="Pfam" id="PF12704"/>
    </source>
</evidence>
<evidence type="ECO:0000256" key="7">
    <source>
        <dbReference type="SAM" id="Phobius"/>
    </source>
</evidence>
<keyword evidence="11" id="KW-1185">Reference proteome</keyword>
<dbReference type="InterPro" id="IPR025857">
    <property type="entry name" value="MacB_PCD"/>
</dbReference>
<evidence type="ECO:0000256" key="1">
    <source>
        <dbReference type="ARBA" id="ARBA00004651"/>
    </source>
</evidence>
<dbReference type="GO" id="GO:0005886">
    <property type="term" value="C:plasma membrane"/>
    <property type="evidence" value="ECO:0007669"/>
    <property type="project" value="UniProtKB-SubCell"/>
</dbReference>
<evidence type="ECO:0000256" key="6">
    <source>
        <dbReference type="ARBA" id="ARBA00038076"/>
    </source>
</evidence>
<name>A0AAE3AN47_9FIRM</name>
<proteinExistence type="inferred from homology"/>
<dbReference type="GO" id="GO:0022857">
    <property type="term" value="F:transmembrane transporter activity"/>
    <property type="evidence" value="ECO:0007669"/>
    <property type="project" value="TreeGrafter"/>
</dbReference>
<comment type="subcellular location">
    <subcellularLocation>
        <location evidence="1">Cell membrane</location>
        <topology evidence="1">Multi-pass membrane protein</topology>
    </subcellularLocation>
</comment>
<dbReference type="Pfam" id="PF02687">
    <property type="entry name" value="FtsX"/>
    <property type="match status" value="1"/>
</dbReference>
<dbReference type="EMBL" id="JAJEPU010000019">
    <property type="protein sequence ID" value="MCC2164751.1"/>
    <property type="molecule type" value="Genomic_DNA"/>
</dbReference>
<reference evidence="10" key="1">
    <citation type="submission" date="2021-10" db="EMBL/GenBank/DDBJ databases">
        <title>Anaerobic single-cell dispensing facilitates the cultivation of human gut bacteria.</title>
        <authorList>
            <person name="Afrizal A."/>
        </authorList>
    </citation>
    <scope>NUCLEOTIDE SEQUENCE</scope>
    <source>
        <strain evidence="10">CLA-AA-H274</strain>
    </source>
</reference>
<keyword evidence="5 7" id="KW-0472">Membrane</keyword>
<feature type="transmembrane region" description="Helical" evidence="7">
    <location>
        <begin position="21"/>
        <end position="45"/>
    </location>
</feature>
<comment type="caution">
    <text evidence="10">The sequence shown here is derived from an EMBL/GenBank/DDBJ whole genome shotgun (WGS) entry which is preliminary data.</text>
</comment>
<evidence type="ECO:0000313" key="11">
    <source>
        <dbReference type="Proteomes" id="UP001198962"/>
    </source>
</evidence>
<dbReference type="RefSeq" id="WP_308451304.1">
    <property type="nucleotide sequence ID" value="NZ_JAJEPU010000019.1"/>
</dbReference>
<dbReference type="Pfam" id="PF12704">
    <property type="entry name" value="MacB_PCD"/>
    <property type="match status" value="1"/>
</dbReference>
<feature type="transmembrane region" description="Helical" evidence="7">
    <location>
        <begin position="312"/>
        <end position="333"/>
    </location>
</feature>
<evidence type="ECO:0000256" key="3">
    <source>
        <dbReference type="ARBA" id="ARBA00022692"/>
    </source>
</evidence>
<keyword evidence="3 7" id="KW-0812">Transmembrane</keyword>
<dbReference type="PANTHER" id="PTHR30572">
    <property type="entry name" value="MEMBRANE COMPONENT OF TRANSPORTER-RELATED"/>
    <property type="match status" value="1"/>
</dbReference>
<comment type="similarity">
    <text evidence="6">Belongs to the ABC-4 integral membrane protein family.</text>
</comment>
<keyword evidence="4 7" id="KW-1133">Transmembrane helix</keyword>
<evidence type="ECO:0000256" key="4">
    <source>
        <dbReference type="ARBA" id="ARBA00022989"/>
    </source>
</evidence>
<evidence type="ECO:0000256" key="2">
    <source>
        <dbReference type="ARBA" id="ARBA00022475"/>
    </source>
</evidence>
<dbReference type="InterPro" id="IPR003838">
    <property type="entry name" value="ABC3_permease_C"/>
</dbReference>
<organism evidence="10 11">
    <name type="scientific">Brotaphodocola catenula</name>
    <dbReference type="NCBI Taxonomy" id="2885361"/>
    <lineage>
        <taxon>Bacteria</taxon>
        <taxon>Bacillati</taxon>
        <taxon>Bacillota</taxon>
        <taxon>Clostridia</taxon>
        <taxon>Lachnospirales</taxon>
        <taxon>Lachnospiraceae</taxon>
        <taxon>Brotaphodocola</taxon>
    </lineage>
</organism>
<dbReference type="PANTHER" id="PTHR30572:SF4">
    <property type="entry name" value="ABC TRANSPORTER PERMEASE YTRF"/>
    <property type="match status" value="1"/>
</dbReference>